<evidence type="ECO:0000256" key="6">
    <source>
        <dbReference type="RuleBase" id="RU365102"/>
    </source>
</evidence>
<dbReference type="EMBL" id="BTGD01000025">
    <property type="protein sequence ID" value="GMM58691.1"/>
    <property type="molecule type" value="Genomic_DNA"/>
</dbReference>
<reference evidence="7 8" key="1">
    <citation type="journal article" date="2023" name="Elife">
        <title>Identification of key yeast species and microbe-microbe interactions impacting larval growth of Drosophila in the wild.</title>
        <authorList>
            <person name="Mure A."/>
            <person name="Sugiura Y."/>
            <person name="Maeda R."/>
            <person name="Honda K."/>
            <person name="Sakurai N."/>
            <person name="Takahashi Y."/>
            <person name="Watada M."/>
            <person name="Katoh T."/>
            <person name="Gotoh A."/>
            <person name="Gotoh Y."/>
            <person name="Taniguchi I."/>
            <person name="Nakamura K."/>
            <person name="Hayashi T."/>
            <person name="Katayama T."/>
            <person name="Uemura T."/>
            <person name="Hattori Y."/>
        </authorList>
    </citation>
    <scope>NUCLEOTIDE SEQUENCE [LARGE SCALE GENOMIC DNA]</scope>
    <source>
        <strain evidence="7 8">KH-74</strain>
    </source>
</reference>
<evidence type="ECO:0000256" key="5">
    <source>
        <dbReference type="ARBA" id="ARBA00023136"/>
    </source>
</evidence>
<dbReference type="PANTHER" id="PTHR12608:SF1">
    <property type="entry name" value="TRANSMEMBRANE PROTEIN 165"/>
    <property type="match status" value="1"/>
</dbReference>
<feature type="transmembrane region" description="Helical" evidence="6">
    <location>
        <begin position="200"/>
        <end position="218"/>
    </location>
</feature>
<feature type="transmembrane region" description="Helical" evidence="6">
    <location>
        <begin position="238"/>
        <end position="259"/>
    </location>
</feature>
<evidence type="ECO:0000313" key="7">
    <source>
        <dbReference type="EMBL" id="GMM58691.1"/>
    </source>
</evidence>
<gene>
    <name evidence="7" type="ORF">DAKH74_053080</name>
</gene>
<proteinExistence type="inferred from homology"/>
<dbReference type="GO" id="GO:0032468">
    <property type="term" value="P:Golgi calcium ion homeostasis"/>
    <property type="evidence" value="ECO:0007669"/>
    <property type="project" value="TreeGrafter"/>
</dbReference>
<dbReference type="AlphaFoldDB" id="A0AAV5S755"/>
<evidence type="ECO:0000256" key="4">
    <source>
        <dbReference type="ARBA" id="ARBA00022989"/>
    </source>
</evidence>
<comment type="subcellular location">
    <subcellularLocation>
        <location evidence="1 6">Membrane</location>
        <topology evidence="1 6">Multi-pass membrane protein</topology>
    </subcellularLocation>
</comment>
<keyword evidence="4 6" id="KW-1133">Transmembrane helix</keyword>
<comment type="similarity">
    <text evidence="2 6">Belongs to the GDT1 family.</text>
</comment>
<sequence length="294" mass="31025">MSALSSSVLVSLLAAGVRAQAQAQPIQGVSVPAQGGATAAPAQGVSGARSFFMSIAMIAFSEIGDKTFLISALMSMRHPRWVVFSSASCSLAVMTILSGLLGHTCVAFIPERFTAFLAGLLFLVFGYKLTMEGLEMAKDAGVEEEMAEVEEEIAVSDMNSGMQDLESGGKAAEKKAEKARGAMGGADDLLAQALACLKRTASYVFSPVWIQVFAMIFVGELGDRSQISIIAMASDSNYWNVIFGAVVGHVACNAVAVMGGRYLANKISIRTITLCGALAFFIFALMYVYTAFTL</sequence>
<dbReference type="Proteomes" id="UP001377567">
    <property type="component" value="Unassembled WGS sequence"/>
</dbReference>
<dbReference type="PANTHER" id="PTHR12608">
    <property type="entry name" value="TRANSMEMBRANE PROTEIN HTP-1 RELATED"/>
    <property type="match status" value="1"/>
</dbReference>
<feature type="transmembrane region" description="Helical" evidence="6">
    <location>
        <begin position="271"/>
        <end position="292"/>
    </location>
</feature>
<name>A0AAV5S755_MAUHU</name>
<dbReference type="GO" id="GO:0005794">
    <property type="term" value="C:Golgi apparatus"/>
    <property type="evidence" value="ECO:0007669"/>
    <property type="project" value="TreeGrafter"/>
</dbReference>
<dbReference type="GO" id="GO:0005384">
    <property type="term" value="F:manganese ion transmembrane transporter activity"/>
    <property type="evidence" value="ECO:0007669"/>
    <property type="project" value="TreeGrafter"/>
</dbReference>
<keyword evidence="8" id="KW-1185">Reference proteome</keyword>
<dbReference type="GO" id="GO:0000329">
    <property type="term" value="C:fungal-type vacuole membrane"/>
    <property type="evidence" value="ECO:0007669"/>
    <property type="project" value="TreeGrafter"/>
</dbReference>
<evidence type="ECO:0000313" key="8">
    <source>
        <dbReference type="Proteomes" id="UP001377567"/>
    </source>
</evidence>
<protein>
    <recommendedName>
        <fullName evidence="6">GDT1 family protein</fullName>
    </recommendedName>
</protein>
<dbReference type="GO" id="GO:0015085">
    <property type="term" value="F:calcium ion transmembrane transporter activity"/>
    <property type="evidence" value="ECO:0007669"/>
    <property type="project" value="TreeGrafter"/>
</dbReference>
<feature type="transmembrane region" description="Helical" evidence="6">
    <location>
        <begin position="113"/>
        <end position="130"/>
    </location>
</feature>
<evidence type="ECO:0000256" key="2">
    <source>
        <dbReference type="ARBA" id="ARBA00009190"/>
    </source>
</evidence>
<keyword evidence="3 6" id="KW-0812">Transmembrane</keyword>
<dbReference type="Pfam" id="PF01169">
    <property type="entry name" value="GDT1"/>
    <property type="match status" value="2"/>
</dbReference>
<accession>A0AAV5S755</accession>
<dbReference type="InterPro" id="IPR001727">
    <property type="entry name" value="GDT1-like"/>
</dbReference>
<organism evidence="7 8">
    <name type="scientific">Maudiozyma humilis</name>
    <name type="common">Sour dough yeast</name>
    <name type="synonym">Kazachstania humilis</name>
    <dbReference type="NCBI Taxonomy" id="51915"/>
    <lineage>
        <taxon>Eukaryota</taxon>
        <taxon>Fungi</taxon>
        <taxon>Dikarya</taxon>
        <taxon>Ascomycota</taxon>
        <taxon>Saccharomycotina</taxon>
        <taxon>Saccharomycetes</taxon>
        <taxon>Saccharomycetales</taxon>
        <taxon>Saccharomycetaceae</taxon>
        <taxon>Maudiozyma</taxon>
    </lineage>
</organism>
<evidence type="ECO:0000256" key="1">
    <source>
        <dbReference type="ARBA" id="ARBA00004141"/>
    </source>
</evidence>
<evidence type="ECO:0000256" key="3">
    <source>
        <dbReference type="ARBA" id="ARBA00022692"/>
    </source>
</evidence>
<feature type="chain" id="PRO_5043090928" description="GDT1 family protein" evidence="6">
    <location>
        <begin position="24"/>
        <end position="294"/>
    </location>
</feature>
<comment type="caution">
    <text evidence="7">The sequence shown here is derived from an EMBL/GenBank/DDBJ whole genome shotgun (WGS) entry which is preliminary data.</text>
</comment>
<feature type="signal peptide" evidence="6">
    <location>
        <begin position="1"/>
        <end position="23"/>
    </location>
</feature>
<keyword evidence="6" id="KW-0732">Signal</keyword>
<dbReference type="GO" id="GO:0032472">
    <property type="term" value="P:Golgi calcium ion transport"/>
    <property type="evidence" value="ECO:0007669"/>
    <property type="project" value="TreeGrafter"/>
</dbReference>
<keyword evidence="5 6" id="KW-0472">Membrane</keyword>
<feature type="transmembrane region" description="Helical" evidence="6">
    <location>
        <begin position="81"/>
        <end position="101"/>
    </location>
</feature>